<dbReference type="Proteomes" id="UP000466396">
    <property type="component" value="Chromosome"/>
</dbReference>
<evidence type="ECO:0000313" key="2">
    <source>
        <dbReference type="Proteomes" id="UP000466396"/>
    </source>
</evidence>
<dbReference type="KEGG" id="mlj:MLAC_03110"/>
<accession>A0A7I7NHP5</accession>
<dbReference type="EMBL" id="AP022581">
    <property type="protein sequence ID" value="BBX95017.1"/>
    <property type="molecule type" value="Genomic_DNA"/>
</dbReference>
<proteinExistence type="predicted"/>
<name>A0A7I7NHP5_9MYCO</name>
<evidence type="ECO:0000313" key="1">
    <source>
        <dbReference type="EMBL" id="BBX95017.1"/>
    </source>
</evidence>
<dbReference type="AlphaFoldDB" id="A0A7I7NHP5"/>
<gene>
    <name evidence="1" type="ORF">MLAC_03110</name>
</gene>
<reference evidence="1 2" key="1">
    <citation type="journal article" date="2019" name="Emerg. Microbes Infect.">
        <title>Comprehensive subspecies identification of 175 nontuberculous mycobacteria species based on 7547 genomic profiles.</title>
        <authorList>
            <person name="Matsumoto Y."/>
            <person name="Kinjo T."/>
            <person name="Motooka D."/>
            <person name="Nabeya D."/>
            <person name="Jung N."/>
            <person name="Uechi K."/>
            <person name="Horii T."/>
            <person name="Iida T."/>
            <person name="Fujita J."/>
            <person name="Nakamura S."/>
        </authorList>
    </citation>
    <scope>NUCLEOTIDE SEQUENCE [LARGE SCALE GENOMIC DNA]</scope>
    <source>
        <strain evidence="1 2">JCM 15657</strain>
    </source>
</reference>
<organism evidence="1 2">
    <name type="scientific">Mycobacterium lacus</name>
    <dbReference type="NCBI Taxonomy" id="169765"/>
    <lineage>
        <taxon>Bacteria</taxon>
        <taxon>Bacillati</taxon>
        <taxon>Actinomycetota</taxon>
        <taxon>Actinomycetes</taxon>
        <taxon>Mycobacteriales</taxon>
        <taxon>Mycobacteriaceae</taxon>
        <taxon>Mycobacterium</taxon>
    </lineage>
</organism>
<protein>
    <submittedName>
        <fullName evidence="1">Uncharacterized protein</fullName>
    </submittedName>
</protein>
<keyword evidence="2" id="KW-1185">Reference proteome</keyword>
<sequence>MARARLDDRIEEGSIEFVDDLANVVPAVLPLALMGIPLKKWKIYSEPTHAAVYTPEHSPDIQRVAELHRRSGSIWSTT</sequence>